<organism evidence="1">
    <name type="scientific">Photinus pyralis</name>
    <name type="common">Common eastern firefly</name>
    <name type="synonym">Lampyris pyralis</name>
    <dbReference type="NCBI Taxonomy" id="7054"/>
    <lineage>
        <taxon>Eukaryota</taxon>
        <taxon>Metazoa</taxon>
        <taxon>Ecdysozoa</taxon>
        <taxon>Arthropoda</taxon>
        <taxon>Hexapoda</taxon>
        <taxon>Insecta</taxon>
        <taxon>Pterygota</taxon>
        <taxon>Neoptera</taxon>
        <taxon>Endopterygota</taxon>
        <taxon>Coleoptera</taxon>
        <taxon>Polyphaga</taxon>
        <taxon>Elateriformia</taxon>
        <taxon>Elateroidea</taxon>
        <taxon>Lampyridae</taxon>
        <taxon>Lampyrinae</taxon>
        <taxon>Photinus</taxon>
    </lineage>
</organism>
<dbReference type="EMBL" id="GEZM01065520">
    <property type="protein sequence ID" value="JAV68446.1"/>
    <property type="molecule type" value="Transcribed_RNA"/>
</dbReference>
<reference evidence="1" key="1">
    <citation type="journal article" date="2016" name="Sci. Rep.">
        <title>Molecular characterization of firefly nuptial gifts: a multi-omics approach sheds light on postcopulatory sexual selection.</title>
        <authorList>
            <person name="Al-Wathiqui N."/>
            <person name="Fallon T.R."/>
            <person name="South A."/>
            <person name="Weng J.K."/>
            <person name="Lewis S.M."/>
        </authorList>
    </citation>
    <scope>NUCLEOTIDE SEQUENCE</scope>
</reference>
<sequence length="388" mass="41831">MSLLKKEKLQSFQTPAPQTRIRRARKKILACPPLKLPYCETICELAATMTADSTALHLLELGFQLLDLGVGLFEILVEAVALGNKLLLPLSEPLLLDLNLFGETLAQSFFLFLELGVVQLAGSGLAEFTSLHLLSTIRLIVQLFCSVNKVEHMSSDQDGTKLLEVAVVLVLDLSNTPRVLTTLDDAAIVGLDVLLGTDDGERHSSHEASGVLSSSFIILLDRGLIDLDVLGFNNRDDSLLELGQVSRAQRVGLGNNRDQVDPRAEPLHDFNIERLQSVAGRADEVQAGVDSKVNLVLAARLLLLKHVGFVLVVEELDNGHPRVTVVDVVAESGSINDGQTDLEELLLELSLGDLNFDSLVDLLLMSALVVGIVLDSGGEESVDEGGLA</sequence>
<evidence type="ECO:0000313" key="1">
    <source>
        <dbReference type="EMBL" id="JAV68446.1"/>
    </source>
</evidence>
<name>A0A1Y1LA43_PHOPY</name>
<dbReference type="AlphaFoldDB" id="A0A1Y1LA43"/>
<protein>
    <submittedName>
        <fullName evidence="1">Uncharacterized protein</fullName>
    </submittedName>
</protein>
<accession>A0A1Y1LA43</accession>
<proteinExistence type="predicted"/>